<dbReference type="PANTHER" id="PTHR31170">
    <property type="entry name" value="BNAC04G53230D PROTEIN"/>
    <property type="match status" value="1"/>
</dbReference>
<feature type="transmembrane region" description="Helical" evidence="1">
    <location>
        <begin position="430"/>
        <end position="458"/>
    </location>
</feature>
<dbReference type="EMBL" id="JANAVB010038617">
    <property type="protein sequence ID" value="KAJ6800610.1"/>
    <property type="molecule type" value="Genomic_DNA"/>
</dbReference>
<reference evidence="2" key="2">
    <citation type="submission" date="2023-04" db="EMBL/GenBank/DDBJ databases">
        <authorList>
            <person name="Bruccoleri R.E."/>
            <person name="Oakeley E.J."/>
            <person name="Faust A.-M."/>
            <person name="Dessus-Babus S."/>
            <person name="Altorfer M."/>
            <person name="Burckhardt D."/>
            <person name="Oertli M."/>
            <person name="Naumann U."/>
            <person name="Petersen F."/>
            <person name="Wong J."/>
        </authorList>
    </citation>
    <scope>NUCLEOTIDE SEQUENCE</scope>
    <source>
        <strain evidence="2">GSM-AAB239-AS_SAM_17_03QT</strain>
        <tissue evidence="2">Leaf</tissue>
    </source>
</reference>
<keyword evidence="1" id="KW-1133">Transmembrane helix</keyword>
<gene>
    <name evidence="2" type="ORF">M6B38_200120</name>
</gene>
<dbReference type="Pfam" id="PF03140">
    <property type="entry name" value="DUF247"/>
    <property type="match status" value="1"/>
</dbReference>
<keyword evidence="1" id="KW-0472">Membrane</keyword>
<name>A0AAX6E9J0_IRIPA</name>
<sequence>MDITENSCVLDLDQEWLASLRKKVGGAALRKHRRGSPPTIFRAPASMRQADPDAYSPHVVSLGPYHRNSPALKPMDGLKLRYLQKVLLRNPKAPLEAYVRLIQELEPAARASYSEDIDMDSHSFVEMLLLDGCFVVELLLMQLDGRKHEYEQHEDGESEEDPILTTTWTMPLIESDMLMLENQIPFSVLRHVYDLATGSDECCYSIVQLAQAFFNDYLPTDRLVVPSEDFLFPKYFHLLHFFHSCIMPGRAEQCYKPLIYQKMSRRATHGRPPPAPGSIPSATRLKEAGVAFETNAEADSFLDVGFRGSVMAIPTLRIYDHTDSLFRNLIAFEQCLPRVGTRFATYATMMDCLVGGAEDVALLHRCGCIVSGLGSDDVVARLFSGLRRDATVDWRSCYLAGLFEDVRAHCDSRWNKWRAKLMHDYFSNPWSVVSLIAALVLIFLTVVQAWFALLSYVFPPR</sequence>
<comment type="caution">
    <text evidence="2">The sequence shown here is derived from an EMBL/GenBank/DDBJ whole genome shotgun (WGS) entry which is preliminary data.</text>
</comment>
<evidence type="ECO:0000313" key="3">
    <source>
        <dbReference type="Proteomes" id="UP001140949"/>
    </source>
</evidence>
<dbReference type="InterPro" id="IPR004158">
    <property type="entry name" value="DUF247_pln"/>
</dbReference>
<protein>
    <submittedName>
        <fullName evidence="2">UPF0481 protein-like</fullName>
    </submittedName>
</protein>
<evidence type="ECO:0000256" key="1">
    <source>
        <dbReference type="SAM" id="Phobius"/>
    </source>
</evidence>
<dbReference type="Proteomes" id="UP001140949">
    <property type="component" value="Unassembled WGS sequence"/>
</dbReference>
<keyword evidence="1" id="KW-0812">Transmembrane</keyword>
<accession>A0AAX6E9J0</accession>
<keyword evidence="3" id="KW-1185">Reference proteome</keyword>
<proteinExistence type="predicted"/>
<reference evidence="2" key="1">
    <citation type="journal article" date="2023" name="GigaByte">
        <title>Genome assembly of the bearded iris, Iris pallida Lam.</title>
        <authorList>
            <person name="Bruccoleri R.E."/>
            <person name="Oakeley E.J."/>
            <person name="Faust A.M.E."/>
            <person name="Altorfer M."/>
            <person name="Dessus-Babus S."/>
            <person name="Burckhardt D."/>
            <person name="Oertli M."/>
            <person name="Naumann U."/>
            <person name="Petersen F."/>
            <person name="Wong J."/>
        </authorList>
    </citation>
    <scope>NUCLEOTIDE SEQUENCE</scope>
    <source>
        <strain evidence="2">GSM-AAB239-AS_SAM_17_03QT</strain>
    </source>
</reference>
<evidence type="ECO:0000313" key="2">
    <source>
        <dbReference type="EMBL" id="KAJ6800610.1"/>
    </source>
</evidence>
<dbReference type="PANTHER" id="PTHR31170:SF25">
    <property type="entry name" value="BNAA09G04570D PROTEIN"/>
    <property type="match status" value="1"/>
</dbReference>
<organism evidence="2 3">
    <name type="scientific">Iris pallida</name>
    <name type="common">Sweet iris</name>
    <dbReference type="NCBI Taxonomy" id="29817"/>
    <lineage>
        <taxon>Eukaryota</taxon>
        <taxon>Viridiplantae</taxon>
        <taxon>Streptophyta</taxon>
        <taxon>Embryophyta</taxon>
        <taxon>Tracheophyta</taxon>
        <taxon>Spermatophyta</taxon>
        <taxon>Magnoliopsida</taxon>
        <taxon>Liliopsida</taxon>
        <taxon>Asparagales</taxon>
        <taxon>Iridaceae</taxon>
        <taxon>Iridoideae</taxon>
        <taxon>Irideae</taxon>
        <taxon>Iris</taxon>
    </lineage>
</organism>
<dbReference type="AlphaFoldDB" id="A0AAX6E9J0"/>